<dbReference type="NCBIfam" id="TIGR02604">
    <property type="entry name" value="Piru_Ver_Nterm"/>
    <property type="match status" value="1"/>
</dbReference>
<dbReference type="Proteomes" id="UP001200642">
    <property type="component" value="Unassembled WGS sequence"/>
</dbReference>
<evidence type="ECO:0000256" key="3">
    <source>
        <dbReference type="ARBA" id="ARBA00023004"/>
    </source>
</evidence>
<dbReference type="Pfam" id="PF13646">
    <property type="entry name" value="HEAT_2"/>
    <property type="match status" value="1"/>
</dbReference>
<protein>
    <submittedName>
        <fullName evidence="6">HEAT repeat domain-containing protein</fullName>
    </submittedName>
</protein>
<proteinExistence type="predicted"/>
<dbReference type="InterPro" id="IPR013428">
    <property type="entry name" value="Membrane-bound_put_N"/>
</dbReference>
<dbReference type="SUPFAM" id="SSF48371">
    <property type="entry name" value="ARM repeat"/>
    <property type="match status" value="2"/>
</dbReference>
<evidence type="ECO:0000256" key="2">
    <source>
        <dbReference type="ARBA" id="ARBA00022723"/>
    </source>
</evidence>
<dbReference type="GO" id="GO:0020037">
    <property type="term" value="F:heme binding"/>
    <property type="evidence" value="ECO:0007669"/>
    <property type="project" value="InterPro"/>
</dbReference>
<evidence type="ECO:0000313" key="6">
    <source>
        <dbReference type="EMBL" id="MCG2459488.1"/>
    </source>
</evidence>
<feature type="domain" description="Cytochrome c" evidence="5">
    <location>
        <begin position="879"/>
        <end position="1012"/>
    </location>
</feature>
<dbReference type="PROSITE" id="PS51257">
    <property type="entry name" value="PROKAR_LIPOPROTEIN"/>
    <property type="match status" value="1"/>
</dbReference>
<dbReference type="PANTHER" id="PTHR33546:SF1">
    <property type="entry name" value="LARGE, MULTIFUNCTIONAL SECRETED PROTEIN"/>
    <property type="match status" value="1"/>
</dbReference>
<dbReference type="Gene3D" id="1.25.10.10">
    <property type="entry name" value="Leucine-rich Repeat Variant"/>
    <property type="match status" value="1"/>
</dbReference>
<keyword evidence="1 4" id="KW-0349">Heme</keyword>
<sequence>MKPDRQFTLNRYFFLWLCFLLLITVSCRNIPDSSISESAKNALSTYQVADGFKIELVASEPLISDPVDMEIDEYGRMYVVEMHGYPLDRSGTGKIILLADSNGDGVMDKRTVFAEGLELPNSIMRWKKGVLVTDAPNVLYLEDTNGDGKADVKDTLLTGFALTNPQHNVNNPVYGLDNWIYLAHQGSVSTQKYKEEFGDEGSEIVFPSSPGSPRLPKNANGLSVRFRPDQKQIEMMASNCQFGHTFDEWGHWFGCNNSNQGYQEVIANRYFERNPALPISDAVQDMSDHLNAPEVFPTTIHPDRQLLSGVGVMTSGSGLTAYLGGEFTAPYNENATFIAEPVYNLVHVDLLKESGTSFTSSRILEQKEFLSSTDAWARPVNFYVGPDGALYVLDYYRKVIESPEWMADDAVAAGGLYAGSDMGRIFRITPTNAKKAGWTKGLKLGDASDKELIENLANKNNWWRVNAQRLLVDRNDKKSIPGLIAMAKNTFSDVGRLHALWTLEGMNALDSPVLIEALKDPVAGIRENAIRLAELHLASAPQLVDALFSLQTDPDPKVRFQLLLTLGFVNTPQSVQTRTKLLFADINDKWVQIAALSAGAETSSLLNVVLERFRSEIPAYSSMVQRLTSTIGINGDAESIYPLIQKTTTTTDNINLKSRIAILEGLSTGLKNRKSPLMIPPNLQKRLVRTFFENNSSQIRNASYHVLKVRGISEETLKDQSIERALLIIKDTSQKADRRADAIDFLSLGDPSSYVPLLEKLLVPQEPSVVQLAAVRTLNLVPGTDVRQYIIGQWPELTPEIRDAAIETFLGKPERVTLLLTAMEQGLISPTSVSFWGSVGLMMQTDPTLRIRARAIFTRSQEEGKKVNEKYQKALELTGDPLHGRAVYAASCVICHQVRGEFGIAIGPDLGTVHNWTKEDIMANILDPNLSIAAGFDLWNVELNTGESIQGIIKSETPTAITLVNSGKTDRTINRQEIKSLTTVNVSAMPSGLEKNIDQQQMADLLSFLRQN</sequence>
<dbReference type="NCBIfam" id="TIGR02603">
    <property type="entry name" value="CxxCH_TIGR02603"/>
    <property type="match status" value="1"/>
</dbReference>
<reference evidence="6" key="1">
    <citation type="submission" date="2023-02" db="EMBL/GenBank/DDBJ databases">
        <title>Genome of Flavobacteriaceae gen. nov. sp. strain F89.</title>
        <authorList>
            <person name="Wang Y."/>
        </authorList>
    </citation>
    <scope>NUCLEOTIDE SEQUENCE</scope>
    <source>
        <strain evidence="6">F89</strain>
    </source>
</reference>
<dbReference type="Pfam" id="PF23500">
    <property type="entry name" value="DUF7133"/>
    <property type="match status" value="1"/>
</dbReference>
<dbReference type="InterPro" id="IPR036909">
    <property type="entry name" value="Cyt_c-like_dom_sf"/>
</dbReference>
<dbReference type="AlphaFoldDB" id="A0AAE3ER78"/>
<organism evidence="6 7">
    <name type="scientific">Cerina litoralis</name>
    <dbReference type="NCBI Taxonomy" id="2874477"/>
    <lineage>
        <taxon>Bacteria</taxon>
        <taxon>Pseudomonadati</taxon>
        <taxon>Bacteroidota</taxon>
        <taxon>Flavobacteriia</taxon>
        <taxon>Flavobacteriales</taxon>
        <taxon>Flavobacteriaceae</taxon>
        <taxon>Cerina</taxon>
    </lineage>
</organism>
<dbReference type="GO" id="GO:0009055">
    <property type="term" value="F:electron transfer activity"/>
    <property type="evidence" value="ECO:0007669"/>
    <property type="project" value="InterPro"/>
</dbReference>
<keyword evidence="3 4" id="KW-0408">Iron</keyword>
<keyword evidence="7" id="KW-1185">Reference proteome</keyword>
<evidence type="ECO:0000256" key="1">
    <source>
        <dbReference type="ARBA" id="ARBA00022617"/>
    </source>
</evidence>
<dbReference type="InterPro" id="IPR011042">
    <property type="entry name" value="6-blade_b-propeller_TolB-like"/>
</dbReference>
<dbReference type="EMBL" id="JAIRBC010000002">
    <property type="protein sequence ID" value="MCG2459488.1"/>
    <property type="molecule type" value="Genomic_DNA"/>
</dbReference>
<evidence type="ECO:0000256" key="4">
    <source>
        <dbReference type="PROSITE-ProRule" id="PRU00433"/>
    </source>
</evidence>
<dbReference type="InterPro" id="IPR011989">
    <property type="entry name" value="ARM-like"/>
</dbReference>
<dbReference type="GO" id="GO:0046872">
    <property type="term" value="F:metal ion binding"/>
    <property type="evidence" value="ECO:0007669"/>
    <property type="project" value="UniProtKB-KW"/>
</dbReference>
<keyword evidence="2 4" id="KW-0479">Metal-binding</keyword>
<evidence type="ECO:0000313" key="7">
    <source>
        <dbReference type="Proteomes" id="UP001200642"/>
    </source>
</evidence>
<gene>
    <name evidence="6" type="ORF">K8352_01860</name>
</gene>
<dbReference type="PANTHER" id="PTHR33546">
    <property type="entry name" value="LARGE, MULTIFUNCTIONAL SECRETED PROTEIN-RELATED"/>
    <property type="match status" value="1"/>
</dbReference>
<dbReference type="Gene3D" id="1.10.760.10">
    <property type="entry name" value="Cytochrome c-like domain"/>
    <property type="match status" value="1"/>
</dbReference>
<dbReference type="SUPFAM" id="SSF63829">
    <property type="entry name" value="Calcium-dependent phosphotriesterase"/>
    <property type="match status" value="1"/>
</dbReference>
<dbReference type="InterPro" id="IPR055557">
    <property type="entry name" value="DUF7133"/>
</dbReference>
<dbReference type="InterPro" id="IPR013427">
    <property type="entry name" value="Haem-bd_dom_put"/>
</dbReference>
<name>A0AAE3ER78_9FLAO</name>
<dbReference type="InterPro" id="IPR009056">
    <property type="entry name" value="Cyt_c-like_dom"/>
</dbReference>
<comment type="caution">
    <text evidence="6">The sequence shown here is derived from an EMBL/GenBank/DDBJ whole genome shotgun (WGS) entry which is preliminary data.</text>
</comment>
<dbReference type="SUPFAM" id="SSF46626">
    <property type="entry name" value="Cytochrome c"/>
    <property type="match status" value="1"/>
</dbReference>
<dbReference type="RefSeq" id="WP_317900633.1">
    <property type="nucleotide sequence ID" value="NZ_JAIRBC010000002.1"/>
</dbReference>
<dbReference type="Gene3D" id="2.120.10.30">
    <property type="entry name" value="TolB, C-terminal domain"/>
    <property type="match status" value="1"/>
</dbReference>
<accession>A0AAE3ER78</accession>
<dbReference type="InterPro" id="IPR016024">
    <property type="entry name" value="ARM-type_fold"/>
</dbReference>
<dbReference type="PROSITE" id="PS51007">
    <property type="entry name" value="CYTC"/>
    <property type="match status" value="1"/>
</dbReference>
<evidence type="ECO:0000259" key="5">
    <source>
        <dbReference type="PROSITE" id="PS51007"/>
    </source>
</evidence>